<protein>
    <submittedName>
        <fullName evidence="2">Uncharacterized protein</fullName>
    </submittedName>
</protein>
<sequence length="106" mass="11543">MSEKGIDDCDHAGMAIALYKPLPTCTAFLSTTIAAASYELHLTQRPKTRSDAGEPSSGDLQNITGADTEATSFTYATNSGPHELRHVQVLDRTHWLLLLEDLISIK</sequence>
<reference evidence="2 3" key="1">
    <citation type="submission" date="2015-07" db="EMBL/GenBank/DDBJ databases">
        <title>Comparative genomics of the Sigatoka disease complex on banana suggests a link between parallel evolutionary changes in Pseudocercospora fijiensis and Pseudocercospora eumusae and increased virulence on the banana host.</title>
        <authorList>
            <person name="Chang T.-C."/>
            <person name="Salvucci A."/>
            <person name="Crous P.W."/>
            <person name="Stergiopoulos I."/>
        </authorList>
    </citation>
    <scope>NUCLEOTIDE SEQUENCE [LARGE SCALE GENOMIC DNA]</scope>
    <source>
        <strain evidence="2 3">CBS 116634</strain>
    </source>
</reference>
<dbReference type="EMBL" id="LFZO01000302">
    <property type="protein sequence ID" value="KXT09857.1"/>
    <property type="molecule type" value="Genomic_DNA"/>
</dbReference>
<comment type="caution">
    <text evidence="2">The sequence shown here is derived from an EMBL/GenBank/DDBJ whole genome shotgun (WGS) entry which is preliminary data.</text>
</comment>
<dbReference type="Proteomes" id="UP000073492">
    <property type="component" value="Unassembled WGS sequence"/>
</dbReference>
<proteinExistence type="predicted"/>
<feature type="region of interest" description="Disordered" evidence="1">
    <location>
        <begin position="44"/>
        <end position="64"/>
    </location>
</feature>
<evidence type="ECO:0000313" key="3">
    <source>
        <dbReference type="Proteomes" id="UP000073492"/>
    </source>
</evidence>
<gene>
    <name evidence="2" type="ORF">AC579_2088</name>
</gene>
<keyword evidence="3" id="KW-1185">Reference proteome</keyword>
<organism evidence="2 3">
    <name type="scientific">Pseudocercospora musae</name>
    <dbReference type="NCBI Taxonomy" id="113226"/>
    <lineage>
        <taxon>Eukaryota</taxon>
        <taxon>Fungi</taxon>
        <taxon>Dikarya</taxon>
        <taxon>Ascomycota</taxon>
        <taxon>Pezizomycotina</taxon>
        <taxon>Dothideomycetes</taxon>
        <taxon>Dothideomycetidae</taxon>
        <taxon>Mycosphaerellales</taxon>
        <taxon>Mycosphaerellaceae</taxon>
        <taxon>Pseudocercospora</taxon>
    </lineage>
</organism>
<evidence type="ECO:0000313" key="2">
    <source>
        <dbReference type="EMBL" id="KXT09857.1"/>
    </source>
</evidence>
<evidence type="ECO:0000256" key="1">
    <source>
        <dbReference type="SAM" id="MobiDB-lite"/>
    </source>
</evidence>
<name>A0A139I553_9PEZI</name>
<dbReference type="AlphaFoldDB" id="A0A139I553"/>
<accession>A0A139I553</accession>